<gene>
    <name evidence="14" type="primary">LOC107218521</name>
</gene>
<dbReference type="RefSeq" id="XP_046585787.1">
    <property type="nucleotide sequence ID" value="XM_046729831.1"/>
</dbReference>
<evidence type="ECO:0000256" key="12">
    <source>
        <dbReference type="SAM" id="Phobius"/>
    </source>
</evidence>
<evidence type="ECO:0000256" key="1">
    <source>
        <dbReference type="ARBA" id="ARBA00004163"/>
    </source>
</evidence>
<organism evidence="13 14">
    <name type="scientific">Neodiprion lecontei</name>
    <name type="common">Redheaded pine sawfly</name>
    <dbReference type="NCBI Taxonomy" id="441921"/>
    <lineage>
        <taxon>Eukaryota</taxon>
        <taxon>Metazoa</taxon>
        <taxon>Ecdysozoa</taxon>
        <taxon>Arthropoda</taxon>
        <taxon>Hexapoda</taxon>
        <taxon>Insecta</taxon>
        <taxon>Pterygota</taxon>
        <taxon>Neoptera</taxon>
        <taxon>Endopterygota</taxon>
        <taxon>Hymenoptera</taxon>
        <taxon>Tenthredinoidea</taxon>
        <taxon>Diprionidae</taxon>
        <taxon>Diprioninae</taxon>
        <taxon>Neodiprion</taxon>
    </lineage>
</organism>
<keyword evidence="7" id="KW-0931">ER-Golgi transport</keyword>
<dbReference type="PANTHER" id="PTHR13050">
    <property type="entry name" value="USE1-LIKE PROTEIN"/>
    <property type="match status" value="1"/>
</dbReference>
<evidence type="ECO:0000256" key="8">
    <source>
        <dbReference type="ARBA" id="ARBA00022927"/>
    </source>
</evidence>
<keyword evidence="4" id="KW-0813">Transport</keyword>
<evidence type="ECO:0000256" key="5">
    <source>
        <dbReference type="ARBA" id="ARBA00022692"/>
    </source>
</evidence>
<comment type="similarity">
    <text evidence="2">Belongs to the USE1 family.</text>
</comment>
<evidence type="ECO:0000256" key="4">
    <source>
        <dbReference type="ARBA" id="ARBA00022448"/>
    </source>
</evidence>
<keyword evidence="6" id="KW-0256">Endoplasmic reticulum</keyword>
<feature type="transmembrane region" description="Helical" evidence="12">
    <location>
        <begin position="251"/>
        <end position="269"/>
    </location>
</feature>
<evidence type="ECO:0000256" key="2">
    <source>
        <dbReference type="ARBA" id="ARBA00007891"/>
    </source>
</evidence>
<feature type="transmembrane region" description="Helical" evidence="12">
    <location>
        <begin position="225"/>
        <end position="245"/>
    </location>
</feature>
<comment type="subcellular location">
    <subcellularLocation>
        <location evidence="1">Endoplasmic reticulum membrane</location>
        <topology evidence="1">Single-pass type IV membrane protein</topology>
    </subcellularLocation>
</comment>
<keyword evidence="5 12" id="KW-0812">Transmembrane</keyword>
<keyword evidence="9 12" id="KW-1133">Transmembrane helix</keyword>
<keyword evidence="13" id="KW-1185">Reference proteome</keyword>
<accession>A0ABM3FCP8</accession>
<dbReference type="GeneID" id="107218521"/>
<evidence type="ECO:0000256" key="6">
    <source>
        <dbReference type="ARBA" id="ARBA00022824"/>
    </source>
</evidence>
<proteinExistence type="inferred from homology"/>
<sequence length="270" mass="31391">MIPMSRLEINVRRLLTRCEFMAKDDQQTDWRLEKFILALDDLVNELQTMPNKPSKDTITEYNRRVEFLKGVVGTAKLSNPVERVAAVQMLSKTPVSSIDTVRPNIATQIHQKTTAKYTKQLRDELFNNDKGLSDDGLRQRFSNTNAHDENLDAILKYNRNIQEKIAENMLSMIGNMKEHALTARTVIKNDIASLDKSEKLTDINTDKLKKESVKLEEHTKSNWRCWVWVMVAFVLVVFFSKYTMVRASDKYVVLLFLIPTYCCFQIWCFL</sequence>
<protein>
    <recommendedName>
        <fullName evidence="3">Vesicle transport protein USE1</fullName>
    </recommendedName>
    <alternativeName>
        <fullName evidence="11">USE1-like protein</fullName>
    </alternativeName>
</protein>
<evidence type="ECO:0000313" key="13">
    <source>
        <dbReference type="Proteomes" id="UP000829291"/>
    </source>
</evidence>
<evidence type="ECO:0000256" key="10">
    <source>
        <dbReference type="ARBA" id="ARBA00023136"/>
    </source>
</evidence>
<dbReference type="InterPro" id="IPR019150">
    <property type="entry name" value="Vesicle_transport_protein_Use1"/>
</dbReference>
<name>A0ABM3FCP8_NEOLC</name>
<dbReference type="Proteomes" id="UP000829291">
    <property type="component" value="Chromosome 1"/>
</dbReference>
<dbReference type="Pfam" id="PF09753">
    <property type="entry name" value="Use1"/>
    <property type="match status" value="1"/>
</dbReference>
<evidence type="ECO:0000313" key="14">
    <source>
        <dbReference type="RefSeq" id="XP_046585787.1"/>
    </source>
</evidence>
<evidence type="ECO:0000256" key="9">
    <source>
        <dbReference type="ARBA" id="ARBA00022989"/>
    </source>
</evidence>
<reference evidence="14" key="1">
    <citation type="submission" date="2025-08" db="UniProtKB">
        <authorList>
            <consortium name="RefSeq"/>
        </authorList>
    </citation>
    <scope>IDENTIFICATION</scope>
    <source>
        <tissue evidence="14">Thorax and Abdomen</tissue>
    </source>
</reference>
<keyword evidence="8" id="KW-0653">Protein transport</keyword>
<evidence type="ECO:0000256" key="3">
    <source>
        <dbReference type="ARBA" id="ARBA00015843"/>
    </source>
</evidence>
<evidence type="ECO:0000256" key="7">
    <source>
        <dbReference type="ARBA" id="ARBA00022892"/>
    </source>
</evidence>
<dbReference type="CDD" id="cd15860">
    <property type="entry name" value="SNARE_USE1"/>
    <property type="match status" value="1"/>
</dbReference>
<keyword evidence="10 12" id="KW-0472">Membrane</keyword>
<evidence type="ECO:0000256" key="11">
    <source>
        <dbReference type="ARBA" id="ARBA00032711"/>
    </source>
</evidence>
<dbReference type="PANTHER" id="PTHR13050:SF7">
    <property type="entry name" value="VESICLE TRANSPORT PROTEIN USE1"/>
    <property type="match status" value="1"/>
</dbReference>